<dbReference type="Proteomes" id="UP000234329">
    <property type="component" value="Unassembled WGS sequence"/>
</dbReference>
<dbReference type="InParanoid" id="A0A2I1DM90"/>
<name>A0A2I1DM90_9PROT</name>
<dbReference type="OrthoDB" id="6064844at2"/>
<sequence>MQDLPDYKSVKQFSECHPAFPIGGLRSAIFWKGDELEAAGAIARLGRRVLINEPVFLRFVQDGGLRNIRGAA</sequence>
<protein>
    <submittedName>
        <fullName evidence="1">Uncharacterized protein</fullName>
    </submittedName>
</protein>
<proteinExistence type="predicted"/>
<gene>
    <name evidence="1" type="ORF">B1757_06620</name>
</gene>
<organism evidence="1 2">
    <name type="scientific">Acidithiobacillus marinus</name>
    <dbReference type="NCBI Taxonomy" id="187490"/>
    <lineage>
        <taxon>Bacteria</taxon>
        <taxon>Pseudomonadati</taxon>
        <taxon>Pseudomonadota</taxon>
        <taxon>Acidithiobacillia</taxon>
        <taxon>Acidithiobacillales</taxon>
        <taxon>Acidithiobacillaceae</taxon>
        <taxon>Acidithiobacillus</taxon>
    </lineage>
</organism>
<dbReference type="EMBL" id="MXAV01000027">
    <property type="protein sequence ID" value="PKY10981.1"/>
    <property type="molecule type" value="Genomic_DNA"/>
</dbReference>
<dbReference type="RefSeq" id="WP_101537573.1">
    <property type="nucleotide sequence ID" value="NZ_MXAV01000027.1"/>
</dbReference>
<dbReference type="AlphaFoldDB" id="A0A2I1DM90"/>
<evidence type="ECO:0000313" key="2">
    <source>
        <dbReference type="Proteomes" id="UP000234329"/>
    </source>
</evidence>
<comment type="caution">
    <text evidence="1">The sequence shown here is derived from an EMBL/GenBank/DDBJ whole genome shotgun (WGS) entry which is preliminary data.</text>
</comment>
<accession>A0A2I1DM90</accession>
<reference evidence="1 2" key="1">
    <citation type="submission" date="2017-03" db="EMBL/GenBank/DDBJ databases">
        <title>Draft genime sequence of the acidophilic sulfur-oxidizing bacterium Acidithiobacillus sp. SH, isolated from seawater.</title>
        <authorList>
            <person name="Sharmin S."/>
            <person name="Tokuhisa M."/>
            <person name="Kanao T."/>
            <person name="Kamimura K."/>
        </authorList>
    </citation>
    <scope>NUCLEOTIDE SEQUENCE [LARGE SCALE GENOMIC DNA]</scope>
    <source>
        <strain evidence="1 2">SH</strain>
    </source>
</reference>
<evidence type="ECO:0000313" key="1">
    <source>
        <dbReference type="EMBL" id="PKY10981.1"/>
    </source>
</evidence>
<keyword evidence="2" id="KW-1185">Reference proteome</keyword>